<dbReference type="PANTHER" id="PTHR35149:SF2">
    <property type="entry name" value="DUF262 DOMAIN-CONTAINING PROTEIN"/>
    <property type="match status" value="1"/>
</dbReference>
<protein>
    <submittedName>
        <fullName evidence="2">DUF262 domain-containing protein</fullName>
    </submittedName>
</protein>
<sequence length="265" mass="31503">MSQTIIPEKQTVEICLKQKNYHIYFYQREYVWNKDTVETLLNDIFYTFELSYAQYKDADLSQEILEKFNWYYLNIFITNNIGGKVYIVDGQQRLSTLTLIATKLFHLTDNEDLKDTLKECIYGKDKWKGNIFRLDHDKRKEVMKAILEGSEYKLPFKNKTEETLLLRYKDISEYIDKQNLSGKRLDTFISYFLERLVLVELTINKDDTPMIFEVINDRGEPLKPFEILKGKLIGALDKQDTDIYSVKWDNALNHLFGKEDDFFPT</sequence>
<dbReference type="EMBL" id="JAQMRD010000027">
    <property type="protein sequence ID" value="MDB9224565.1"/>
    <property type="molecule type" value="Genomic_DNA"/>
</dbReference>
<dbReference type="RefSeq" id="WP_272055023.1">
    <property type="nucleotide sequence ID" value="NZ_JAQMRB010000031.1"/>
</dbReference>
<accession>A0AAW6FM73</accession>
<proteinExistence type="predicted"/>
<reference evidence="2" key="1">
    <citation type="submission" date="2023-01" db="EMBL/GenBank/DDBJ databases">
        <title>Human gut microbiome strain richness.</title>
        <authorList>
            <person name="Chen-Liaw A."/>
        </authorList>
    </citation>
    <scope>NUCLEOTIDE SEQUENCE</scope>
    <source>
        <strain evidence="2">RTP21484st1_B7_RTP21484_190118</strain>
    </source>
</reference>
<dbReference type="PANTHER" id="PTHR35149">
    <property type="entry name" value="SLL5132 PROTEIN"/>
    <property type="match status" value="1"/>
</dbReference>
<feature type="domain" description="GmrSD restriction endonucleases N-terminal" evidence="1">
    <location>
        <begin position="18"/>
        <end position="232"/>
    </location>
</feature>
<name>A0AAW6FM73_9BACT</name>
<dbReference type="Pfam" id="PF03235">
    <property type="entry name" value="GmrSD_N"/>
    <property type="match status" value="1"/>
</dbReference>
<dbReference type="InterPro" id="IPR004919">
    <property type="entry name" value="GmrSD_N"/>
</dbReference>
<organism evidence="2 3">
    <name type="scientific">Odoribacter splanchnicus</name>
    <dbReference type="NCBI Taxonomy" id="28118"/>
    <lineage>
        <taxon>Bacteria</taxon>
        <taxon>Pseudomonadati</taxon>
        <taxon>Bacteroidota</taxon>
        <taxon>Bacteroidia</taxon>
        <taxon>Bacteroidales</taxon>
        <taxon>Odoribacteraceae</taxon>
        <taxon>Odoribacter</taxon>
    </lineage>
</organism>
<gene>
    <name evidence="2" type="ORF">PN645_16410</name>
</gene>
<comment type="caution">
    <text evidence="2">The sequence shown here is derived from an EMBL/GenBank/DDBJ whole genome shotgun (WGS) entry which is preliminary data.</text>
</comment>
<evidence type="ECO:0000259" key="1">
    <source>
        <dbReference type="Pfam" id="PF03235"/>
    </source>
</evidence>
<evidence type="ECO:0000313" key="3">
    <source>
        <dbReference type="Proteomes" id="UP001212263"/>
    </source>
</evidence>
<dbReference type="AlphaFoldDB" id="A0AAW6FM73"/>
<evidence type="ECO:0000313" key="2">
    <source>
        <dbReference type="EMBL" id="MDB9224565.1"/>
    </source>
</evidence>
<dbReference type="Proteomes" id="UP001212263">
    <property type="component" value="Unassembled WGS sequence"/>
</dbReference>